<evidence type="ECO:0000313" key="2">
    <source>
        <dbReference type="EMBL" id="MCQ5154080.1"/>
    </source>
</evidence>
<dbReference type="EMBL" id="JANGCN010000036">
    <property type="protein sequence ID" value="MCQ5154080.1"/>
    <property type="molecule type" value="Genomic_DNA"/>
</dbReference>
<comment type="caution">
    <text evidence="2">The sequence shown here is derived from an EMBL/GenBank/DDBJ whole genome shotgun (WGS) entry which is preliminary data.</text>
</comment>
<dbReference type="Proteomes" id="UP001206236">
    <property type="component" value="Unassembled WGS sequence"/>
</dbReference>
<gene>
    <name evidence="2" type="ORF">NE632_12290</name>
</gene>
<evidence type="ECO:0000256" key="1">
    <source>
        <dbReference type="ARBA" id="ARBA00022679"/>
    </source>
</evidence>
<reference evidence="2" key="1">
    <citation type="submission" date="2022-06" db="EMBL/GenBank/DDBJ databases">
        <title>Isolation of gut microbiota from human fecal samples.</title>
        <authorList>
            <person name="Pamer E.G."/>
            <person name="Barat B."/>
            <person name="Waligurski E."/>
            <person name="Medina S."/>
            <person name="Paddock L."/>
            <person name="Mostad J."/>
        </authorList>
    </citation>
    <scope>NUCLEOTIDE SEQUENCE</scope>
    <source>
        <strain evidence="2">DFI.5.57</strain>
    </source>
</reference>
<keyword evidence="1" id="KW-0808">Transferase</keyword>
<dbReference type="PANTHER" id="PTHR46401">
    <property type="entry name" value="GLYCOSYLTRANSFERASE WBBK-RELATED"/>
    <property type="match status" value="1"/>
</dbReference>
<protein>
    <submittedName>
        <fullName evidence="2">Glycosyltransferase</fullName>
    </submittedName>
</protein>
<evidence type="ECO:0000313" key="3">
    <source>
        <dbReference type="Proteomes" id="UP001206236"/>
    </source>
</evidence>
<dbReference type="Gene3D" id="3.40.50.2000">
    <property type="entry name" value="Glycogen Phosphorylase B"/>
    <property type="match status" value="1"/>
</dbReference>
<accession>A0AAW5KNL3</accession>
<dbReference type="AlphaFoldDB" id="A0AAW5KNL3"/>
<sequence length="347" mass="39832">MKKVCVIGHFGFKENLLNGQTIKTKIVTDELQAQLGDDQVVKIDSHGGIKTLLKAPFQVFKALKWCRNVVIFPAHNGLRIYAPILSFFRLFFKNRRLHYVVIGGWLPSFLTRRKSLTKVLKKFDGIYVETATMKDALETLDLKNVFIMPNCKKLNILKENELVYPQGVPYRVCTFSRVMREKGIEDAVDAVTKVNQSFGCTIFSLDIYGQVDENQTEWFETLRKNFPNYINYCGLISFDKSVETLKEYFALLFPTYYEGEGFAGTLIDAYSAGVPVIASDWKYNVELVNENVGYVYKTRDNVAFTELLNAVATDPTMILKKKKSCLYEAKKYTVEETIKTLEKQLRI</sequence>
<proteinExistence type="predicted"/>
<dbReference type="GO" id="GO:0016757">
    <property type="term" value="F:glycosyltransferase activity"/>
    <property type="evidence" value="ECO:0007669"/>
    <property type="project" value="TreeGrafter"/>
</dbReference>
<organism evidence="2 3">
    <name type="scientific">Ruminococcus bicirculans</name>
    <name type="common">ex Wegman et al. 2014</name>
    <dbReference type="NCBI Taxonomy" id="1160721"/>
    <lineage>
        <taxon>Bacteria</taxon>
        <taxon>Bacillati</taxon>
        <taxon>Bacillota</taxon>
        <taxon>Clostridia</taxon>
        <taxon>Eubacteriales</taxon>
        <taxon>Oscillospiraceae</taxon>
        <taxon>Ruminococcus</taxon>
    </lineage>
</organism>
<dbReference type="Pfam" id="PF13692">
    <property type="entry name" value="Glyco_trans_1_4"/>
    <property type="match status" value="1"/>
</dbReference>
<dbReference type="SUPFAM" id="SSF53756">
    <property type="entry name" value="UDP-Glycosyltransferase/glycogen phosphorylase"/>
    <property type="match status" value="1"/>
</dbReference>
<dbReference type="PANTHER" id="PTHR46401:SF2">
    <property type="entry name" value="GLYCOSYLTRANSFERASE WBBK-RELATED"/>
    <property type="match status" value="1"/>
</dbReference>
<name>A0AAW5KNL3_9FIRM</name>
<dbReference type="RefSeq" id="WP_256322470.1">
    <property type="nucleotide sequence ID" value="NZ_JANGCN010000036.1"/>
</dbReference>